<accession>A0A8S5NSS8</accession>
<evidence type="ECO:0000313" key="1">
    <source>
        <dbReference type="EMBL" id="DAD97280.1"/>
    </source>
</evidence>
<dbReference type="InterPro" id="IPR006522">
    <property type="entry name" value="Phage_virion_morphogenesis"/>
</dbReference>
<sequence>MQIKTKFKRNNLVEIIGEKLNTKELTDIISSEIDKEVKLRFYTKKDPKGNKWQPNGKGGKILRDTGQLMNSIHRISDGKVGGVATNKIYARIHN</sequence>
<organism evidence="1">
    <name type="scientific">Phage sp. ctWVj20</name>
    <dbReference type="NCBI Taxonomy" id="2826748"/>
    <lineage>
        <taxon>Viruses</taxon>
    </lineage>
</organism>
<dbReference type="Pfam" id="PF05069">
    <property type="entry name" value="Phage_tail_S"/>
    <property type="match status" value="1"/>
</dbReference>
<reference evidence="1" key="1">
    <citation type="journal article" date="2021" name="Proc. Natl. Acad. Sci. U.S.A.">
        <title>A Catalog of Tens of Thousands of Viruses from Human Metagenomes Reveals Hidden Associations with Chronic Diseases.</title>
        <authorList>
            <person name="Tisza M.J."/>
            <person name="Buck C.B."/>
        </authorList>
    </citation>
    <scope>NUCLEOTIDE SEQUENCE</scope>
    <source>
        <strain evidence="1">CtWVj20</strain>
    </source>
</reference>
<protein>
    <submittedName>
        <fullName evidence="1">Virion morphogenesis protein</fullName>
    </submittedName>
</protein>
<proteinExistence type="predicted"/>
<name>A0A8S5NSS8_9VIRU</name>
<dbReference type="EMBL" id="BK015235">
    <property type="protein sequence ID" value="DAD97280.1"/>
    <property type="molecule type" value="Genomic_DNA"/>
</dbReference>